<evidence type="ECO:0000313" key="1">
    <source>
        <dbReference type="EMBL" id="KAG0473030.1"/>
    </source>
</evidence>
<keyword evidence="2" id="KW-1185">Reference proteome</keyword>
<organism evidence="1 2">
    <name type="scientific">Vanilla planifolia</name>
    <name type="common">Vanilla</name>
    <dbReference type="NCBI Taxonomy" id="51239"/>
    <lineage>
        <taxon>Eukaryota</taxon>
        <taxon>Viridiplantae</taxon>
        <taxon>Streptophyta</taxon>
        <taxon>Embryophyta</taxon>
        <taxon>Tracheophyta</taxon>
        <taxon>Spermatophyta</taxon>
        <taxon>Magnoliopsida</taxon>
        <taxon>Liliopsida</taxon>
        <taxon>Asparagales</taxon>
        <taxon>Orchidaceae</taxon>
        <taxon>Vanilloideae</taxon>
        <taxon>Vanilleae</taxon>
        <taxon>Vanilla</taxon>
    </lineage>
</organism>
<gene>
    <name evidence="1" type="ORF">HPP92_014887</name>
</gene>
<proteinExistence type="predicted"/>
<dbReference type="Proteomes" id="UP000636800">
    <property type="component" value="Chromosome 7"/>
</dbReference>
<dbReference type="AlphaFoldDB" id="A0A835QGU8"/>
<accession>A0A835QGU8</accession>
<sequence>MLSNGACQLMEENGESSVAVRRIQGLDRISNYNSSSGILTILSVAFSSMAVCSLEGSRWLPGFANRSVYVPRFNRHCVQEVGF</sequence>
<reference evidence="1 2" key="1">
    <citation type="journal article" date="2020" name="Nat. Food">
        <title>A phased Vanilla planifolia genome enables genetic improvement of flavour and production.</title>
        <authorList>
            <person name="Hasing T."/>
            <person name="Tang H."/>
            <person name="Brym M."/>
            <person name="Khazi F."/>
            <person name="Huang T."/>
            <person name="Chambers A.H."/>
        </authorList>
    </citation>
    <scope>NUCLEOTIDE SEQUENCE [LARGE SCALE GENOMIC DNA]</scope>
    <source>
        <tissue evidence="1">Leaf</tissue>
    </source>
</reference>
<name>A0A835QGU8_VANPL</name>
<dbReference type="OrthoDB" id="1723700at2759"/>
<evidence type="ECO:0000313" key="2">
    <source>
        <dbReference type="Proteomes" id="UP000636800"/>
    </source>
</evidence>
<dbReference type="EMBL" id="JADCNL010000007">
    <property type="protein sequence ID" value="KAG0473030.1"/>
    <property type="molecule type" value="Genomic_DNA"/>
</dbReference>
<comment type="caution">
    <text evidence="1">The sequence shown here is derived from an EMBL/GenBank/DDBJ whole genome shotgun (WGS) entry which is preliminary data.</text>
</comment>
<protein>
    <submittedName>
        <fullName evidence="1">Uncharacterized protein</fullName>
    </submittedName>
</protein>